<dbReference type="PANTHER" id="PTHR30413">
    <property type="entry name" value="INNER MEMBRANE TRANSPORT PERMEASE"/>
    <property type="match status" value="1"/>
</dbReference>
<comment type="subcellular location">
    <subcellularLocation>
        <location evidence="1 9">Cell inner membrane</location>
        <topology evidence="1 9">Multi-pass membrane protein</topology>
    </subcellularLocation>
</comment>
<accession>A0A126T8F8</accession>
<dbReference type="STRING" id="1538553.JT25_018105"/>
<name>A0A126T8F8_9GAMM</name>
<feature type="transmembrane region" description="Helical" evidence="9">
    <location>
        <begin position="62"/>
        <end position="78"/>
    </location>
</feature>
<evidence type="ECO:0000313" key="12">
    <source>
        <dbReference type="Proteomes" id="UP000030512"/>
    </source>
</evidence>
<evidence type="ECO:0000256" key="6">
    <source>
        <dbReference type="ARBA" id="ARBA00022692"/>
    </source>
</evidence>
<dbReference type="InterPro" id="IPR047817">
    <property type="entry name" value="ABC2_TM_bact-type"/>
</dbReference>
<keyword evidence="3 9" id="KW-0813">Transport</keyword>
<protein>
    <recommendedName>
        <fullName evidence="9">Transport permease protein</fullName>
    </recommendedName>
</protein>
<evidence type="ECO:0000256" key="2">
    <source>
        <dbReference type="ARBA" id="ARBA00007783"/>
    </source>
</evidence>
<dbReference type="GO" id="GO:0005886">
    <property type="term" value="C:plasma membrane"/>
    <property type="evidence" value="ECO:0007669"/>
    <property type="project" value="UniProtKB-SubCell"/>
</dbReference>
<gene>
    <name evidence="11" type="ORF">JT25_018105</name>
</gene>
<evidence type="ECO:0000259" key="10">
    <source>
        <dbReference type="PROSITE" id="PS51012"/>
    </source>
</evidence>
<evidence type="ECO:0000256" key="9">
    <source>
        <dbReference type="RuleBase" id="RU361157"/>
    </source>
</evidence>
<evidence type="ECO:0000313" key="11">
    <source>
        <dbReference type="EMBL" id="AMK78379.1"/>
    </source>
</evidence>
<dbReference type="OrthoDB" id="9786910at2"/>
<dbReference type="Proteomes" id="UP000030512">
    <property type="component" value="Chromosome"/>
</dbReference>
<sequence>MHNIFINLYKYRELIAALTWKNIVIRYKQAYLGILWAVLKPIMLMLVFTLVKSFVGIETGGLPYPLITFAALIPWVFFQESVSEGVNSVTSNASLIKKIYFPREVFPLTAMVTKLVELLISFAILAGMMIYYQVMPTVNAVWIPAFVLYTMIVALTISFFGAAMNVYYRDIGQAIPIALSLLMYGSPVIYPLSLVQKKLVIEQAAGAWSNDLYFLYSLNPLVGIIDGFQSALIRATQPDFDVIYPGLILILTILPFSYWFFKRAESWFADVI</sequence>
<feature type="transmembrane region" description="Helical" evidence="9">
    <location>
        <begin position="174"/>
        <end position="193"/>
    </location>
</feature>
<dbReference type="PANTHER" id="PTHR30413:SF8">
    <property type="entry name" value="TRANSPORT PERMEASE PROTEIN"/>
    <property type="match status" value="1"/>
</dbReference>
<dbReference type="RefSeq" id="WP_036272770.1">
    <property type="nucleotide sequence ID" value="NZ_CP014476.1"/>
</dbReference>
<feature type="transmembrane region" description="Helical" evidence="9">
    <location>
        <begin position="115"/>
        <end position="134"/>
    </location>
</feature>
<feature type="transmembrane region" description="Helical" evidence="9">
    <location>
        <begin position="242"/>
        <end position="261"/>
    </location>
</feature>
<keyword evidence="4 9" id="KW-1003">Cell membrane</keyword>
<dbReference type="GO" id="GO:0015920">
    <property type="term" value="P:lipopolysaccharide transport"/>
    <property type="evidence" value="ECO:0007669"/>
    <property type="project" value="TreeGrafter"/>
</dbReference>
<evidence type="ECO:0000256" key="7">
    <source>
        <dbReference type="ARBA" id="ARBA00022989"/>
    </source>
</evidence>
<dbReference type="PROSITE" id="PS51012">
    <property type="entry name" value="ABC_TM2"/>
    <property type="match status" value="1"/>
</dbReference>
<keyword evidence="6 9" id="KW-0812">Transmembrane</keyword>
<feature type="transmembrane region" description="Helical" evidence="9">
    <location>
        <begin position="140"/>
        <end position="162"/>
    </location>
</feature>
<keyword evidence="5" id="KW-0997">Cell inner membrane</keyword>
<dbReference type="GO" id="GO:0140359">
    <property type="term" value="F:ABC-type transporter activity"/>
    <property type="evidence" value="ECO:0007669"/>
    <property type="project" value="InterPro"/>
</dbReference>
<dbReference type="Pfam" id="PF01061">
    <property type="entry name" value="ABC2_membrane"/>
    <property type="match status" value="1"/>
</dbReference>
<dbReference type="InterPro" id="IPR013525">
    <property type="entry name" value="ABC2_TM"/>
</dbReference>
<feature type="domain" description="ABC transmembrane type-2" evidence="10">
    <location>
        <begin position="32"/>
        <end position="264"/>
    </location>
</feature>
<keyword evidence="8 9" id="KW-0472">Membrane</keyword>
<comment type="similarity">
    <text evidence="2 9">Belongs to the ABC-2 integral membrane protein family.</text>
</comment>
<evidence type="ECO:0000256" key="4">
    <source>
        <dbReference type="ARBA" id="ARBA00022475"/>
    </source>
</evidence>
<keyword evidence="7 9" id="KW-1133">Transmembrane helix</keyword>
<dbReference type="AlphaFoldDB" id="A0A126T8F8"/>
<feature type="transmembrane region" description="Helical" evidence="9">
    <location>
        <begin position="30"/>
        <end position="50"/>
    </location>
</feature>
<keyword evidence="12" id="KW-1185">Reference proteome</keyword>
<proteinExistence type="inferred from homology"/>
<evidence type="ECO:0000256" key="1">
    <source>
        <dbReference type="ARBA" id="ARBA00004429"/>
    </source>
</evidence>
<evidence type="ECO:0000256" key="5">
    <source>
        <dbReference type="ARBA" id="ARBA00022519"/>
    </source>
</evidence>
<reference evidence="11 12" key="1">
    <citation type="journal article" date="2015" name="Environ. Microbiol.">
        <title>Methane oxidation coupled to nitrate reduction under hypoxia by the Gammaproteobacterium Methylomonas denitrificans, sp. nov. type strain FJG1.</title>
        <authorList>
            <person name="Kits K.D."/>
            <person name="Klotz M.G."/>
            <person name="Stein L.Y."/>
        </authorList>
    </citation>
    <scope>NUCLEOTIDE SEQUENCE [LARGE SCALE GENOMIC DNA]</scope>
    <source>
        <strain evidence="11 12">FJG1</strain>
    </source>
</reference>
<organism evidence="11 12">
    <name type="scientific">Methylomonas denitrificans</name>
    <dbReference type="NCBI Taxonomy" id="1538553"/>
    <lineage>
        <taxon>Bacteria</taxon>
        <taxon>Pseudomonadati</taxon>
        <taxon>Pseudomonadota</taxon>
        <taxon>Gammaproteobacteria</taxon>
        <taxon>Methylococcales</taxon>
        <taxon>Methylococcaceae</taxon>
        <taxon>Methylomonas</taxon>
    </lineage>
</organism>
<dbReference type="EMBL" id="CP014476">
    <property type="protein sequence ID" value="AMK78379.1"/>
    <property type="molecule type" value="Genomic_DNA"/>
</dbReference>
<evidence type="ECO:0000256" key="8">
    <source>
        <dbReference type="ARBA" id="ARBA00023136"/>
    </source>
</evidence>
<dbReference type="KEGG" id="mdn:JT25_018105"/>
<evidence type="ECO:0000256" key="3">
    <source>
        <dbReference type="ARBA" id="ARBA00022448"/>
    </source>
</evidence>